<feature type="domain" description="Glycosyl transferase family 1" evidence="11">
    <location>
        <begin position="207"/>
        <end position="379"/>
    </location>
</feature>
<comment type="pathway">
    <text evidence="1 10">Protein modification; protein glycosylation.</text>
</comment>
<dbReference type="InterPro" id="IPR027054">
    <property type="entry name" value="ALG2"/>
</dbReference>
<dbReference type="GO" id="GO:0102704">
    <property type="term" value="F:GDP-Man:Man(2)GlcNAc(2)-PP-Dol alpha-1,6-mannosyltransferase activity"/>
    <property type="evidence" value="ECO:0007669"/>
    <property type="project" value="UniProtKB-UniRule"/>
</dbReference>
<comment type="similarity">
    <text evidence="10">Belongs to the glycosyltransferase group 1 family.</text>
</comment>
<comment type="catalytic activity">
    <reaction evidence="9 10">
        <text>an alpha-D-Man-(1-&gt;3)-beta-D-Man-(1-&gt;4)-beta-D-GlcNAc-(1-&gt;4)-alpha-D-GlcNAc-diphospho-di-trans,poly-cis-dolichol + GDP-alpha-D-mannose = an alpha-D-Man-(1-&gt;3)-[alpha-D-Man-(1-&gt;6)]-beta-D-Man-(1-&gt;4)-beta-D-GlcNAc-(1-&gt;4)-alpha-D-GlcNAc-diphospho-di-trans,poly-cis-dolichol + GDP + H(+)</text>
        <dbReference type="Rhea" id="RHEA:29519"/>
        <dbReference type="Rhea" id="RHEA-COMP:19513"/>
        <dbReference type="Rhea" id="RHEA-COMP:19515"/>
        <dbReference type="ChEBI" id="CHEBI:15378"/>
        <dbReference type="ChEBI" id="CHEBI:57527"/>
        <dbReference type="ChEBI" id="CHEBI:58189"/>
        <dbReference type="ChEBI" id="CHEBI:132510"/>
        <dbReference type="ChEBI" id="CHEBI:132511"/>
        <dbReference type="EC" id="2.4.1.257"/>
    </reaction>
    <physiologicalReaction direction="left-to-right" evidence="9 10">
        <dbReference type="Rhea" id="RHEA:29520"/>
    </physiologicalReaction>
</comment>
<evidence type="ECO:0000313" key="16">
    <source>
        <dbReference type="WBParaSite" id="Bm3222.1"/>
    </source>
</evidence>
<evidence type="ECO:0000313" key="15">
    <source>
        <dbReference type="Proteomes" id="UP000006672"/>
    </source>
</evidence>
<name>A0A0H5RZC5_BRUMA</name>
<feature type="transmembrane region" description="Helical" evidence="10">
    <location>
        <begin position="100"/>
        <end position="122"/>
    </location>
</feature>
<keyword evidence="3 10" id="KW-0808">Transferase</keyword>
<dbReference type="EC" id="2.4.1.257" evidence="10"/>
<dbReference type="GeneID" id="6095237"/>
<dbReference type="PANTHER" id="PTHR45918:SF1">
    <property type="entry name" value="ALPHA-1,3_1,6-MANNOSYLTRANSFERASE ALG2"/>
    <property type="match status" value="1"/>
</dbReference>
<reference evidence="14" key="3">
    <citation type="submission" date="2019-04" db="EMBL/GenBank/DDBJ databases">
        <authorList>
            <person name="Howe K."/>
            <person name="Paulini M."/>
            <person name="Williams G."/>
        </authorList>
    </citation>
    <scope>NUCLEOTIDE SEQUENCE [LARGE SCALE GENOMIC DNA]</scope>
    <source>
        <strain evidence="14">FR3</strain>
    </source>
</reference>
<dbReference type="WBParaSite" id="Bm3222.1">
    <property type="protein sequence ID" value="Bm3222.1"/>
    <property type="gene ID" value="WBGene00223483"/>
</dbReference>
<protein>
    <recommendedName>
        <fullName evidence="10">Alpha-1,3/1,6-mannosyltransferase ALG2</fullName>
        <ecNumber evidence="10">2.4.1.132</ecNumber>
        <ecNumber evidence="10">2.4.1.257</ecNumber>
    </recommendedName>
    <alternativeName>
        <fullName evidence="10">GDP-Man:Man(1)GlcNAc(2)-PP-Dol alpha-1,3-mannosyltransferase</fullName>
    </alternativeName>
</protein>
<keyword evidence="15" id="KW-1185">Reference proteome</keyword>
<evidence type="ECO:0000256" key="5">
    <source>
        <dbReference type="ARBA" id="ARBA00022824"/>
    </source>
</evidence>
<gene>
    <name evidence="17" type="primary">bma-algn-2</name>
    <name evidence="14 16" type="synonym">Bma-algn-2</name>
    <name evidence="13 17" type="ORF">Bm3222</name>
    <name evidence="14" type="ORF">BM_BM3222</name>
    <name evidence="13" type="ORF">BM_Bm3222</name>
</gene>
<dbReference type="PANTHER" id="PTHR45918">
    <property type="entry name" value="ALPHA-1,3/1,6-MANNOSYLTRANSFERASE ALG2"/>
    <property type="match status" value="1"/>
</dbReference>
<dbReference type="Proteomes" id="UP000006672">
    <property type="component" value="Unassembled WGS sequence"/>
</dbReference>
<dbReference type="AlphaFoldDB" id="A0A0H5RZC5"/>
<keyword evidence="7 10" id="KW-0472">Membrane</keyword>
<keyword evidence="5" id="KW-0256">Endoplasmic reticulum</keyword>
<keyword evidence="6 10" id="KW-1133">Transmembrane helix</keyword>
<dbReference type="OMA" id="AMYMKCP"/>
<evidence type="ECO:0000256" key="9">
    <source>
        <dbReference type="ARBA" id="ARBA00045104"/>
    </source>
</evidence>
<reference evidence="16" key="4">
    <citation type="submission" date="2019-12" db="UniProtKB">
        <authorList>
            <consortium name="WormBaseParasite"/>
        </authorList>
    </citation>
    <scope>IDENTIFICATION</scope>
</reference>
<dbReference type="RefSeq" id="XP_042935384.1">
    <property type="nucleotide sequence ID" value="XM_043079450.1"/>
</dbReference>
<keyword evidence="2 10" id="KW-0328">Glycosyltransferase</keyword>
<dbReference type="FunFam" id="3.40.50.2000:FF:000210">
    <property type="entry name" value="Alpha-1,3/1,6-mannosyltransferase ALG2"/>
    <property type="match status" value="1"/>
</dbReference>
<dbReference type="Pfam" id="PF13439">
    <property type="entry name" value="Glyco_transf_4"/>
    <property type="match status" value="1"/>
</dbReference>
<evidence type="ECO:0000256" key="6">
    <source>
        <dbReference type="ARBA" id="ARBA00022989"/>
    </source>
</evidence>
<evidence type="ECO:0000313" key="17">
    <source>
        <dbReference type="WormBase" id="Bm3222"/>
    </source>
</evidence>
<dbReference type="SUPFAM" id="SSF53756">
    <property type="entry name" value="UDP-Glycosyltransferase/glycogen phosphorylase"/>
    <property type="match status" value="1"/>
</dbReference>
<accession>A0A0H5RZC5</accession>
<evidence type="ECO:0000259" key="12">
    <source>
        <dbReference type="Pfam" id="PF13439"/>
    </source>
</evidence>
<proteinExistence type="inferred from homology"/>
<evidence type="ECO:0000259" key="11">
    <source>
        <dbReference type="Pfam" id="PF00534"/>
    </source>
</evidence>
<accession>A0A4E9FDN3</accession>
<sequence>MFITIIHPDLGIGGAERLVVDAAIAMKQNGHRVQFVTNHFNPKHSFLETKEFGIKVVDVFPRSIFGFGHALCAYIRMCIAALYICIFLKRTELVFSDSISSCLLIFRIFRLLGLFNAPVIFYCHFPDQLLTTRESMMKKFYRVFVDWFETWTTAMADLICVNSEFTRKTVSETFPCIHAQSIRVLYPTLNTKFFDSDEITELNEIPNKARHIFVSINRYERKKNIGLALEAFSLLREKIPEDDYQDCFLVIAGGYDTMNDENIAHFVELQKNAIALGLSKEQYIFLKSPTDMEKLELLRRATAVLYTPTNEHFGIVPVEAMYMKCCVIASNSGGPCETIINDETGFLVMENANSFAEKMAILIKDEHKAIAMGNAGRKRVESVFAMDNFVVQLESLIREVVSDVYK</sequence>
<dbReference type="UniPathway" id="UPA00378"/>
<dbReference type="GO" id="GO:0005789">
    <property type="term" value="C:endoplasmic reticulum membrane"/>
    <property type="evidence" value="ECO:0007669"/>
    <property type="project" value="UniProtKB-SubCell"/>
</dbReference>
<organism evidence="13">
    <name type="scientific">Brugia malayi</name>
    <name type="common">Filarial nematode worm</name>
    <dbReference type="NCBI Taxonomy" id="6279"/>
    <lineage>
        <taxon>Eukaryota</taxon>
        <taxon>Metazoa</taxon>
        <taxon>Ecdysozoa</taxon>
        <taxon>Nematoda</taxon>
        <taxon>Chromadorea</taxon>
        <taxon>Rhabditida</taxon>
        <taxon>Spirurina</taxon>
        <taxon>Spiruromorpha</taxon>
        <taxon>Filarioidea</taxon>
        <taxon>Onchocercidae</taxon>
        <taxon>Brugia</taxon>
    </lineage>
</organism>
<feature type="domain" description="Glycosyltransferase subfamily 4-like N-terminal" evidence="12">
    <location>
        <begin position="12"/>
        <end position="191"/>
    </location>
</feature>
<comment type="catalytic activity">
    <reaction evidence="8 10">
        <text>a beta-D-Man-(1-&gt;4)-beta-D-GlcNAc-(1-&gt;4)-alpha-D-GlcNAc-diphospho-di-trans,poly-cis-dolichol + GDP-alpha-D-mannose = an alpha-D-Man-(1-&gt;3)-beta-D-Man-(1-&gt;4)-beta-D-GlcNAc-(1-&gt;4)-alpha-D-GlcNAc-diphospho-di-trans,poly-cis-dolichol + GDP + H(+)</text>
        <dbReference type="Rhea" id="RHEA:29515"/>
        <dbReference type="Rhea" id="RHEA-COMP:19511"/>
        <dbReference type="Rhea" id="RHEA-COMP:19513"/>
        <dbReference type="ChEBI" id="CHEBI:15378"/>
        <dbReference type="ChEBI" id="CHEBI:57527"/>
        <dbReference type="ChEBI" id="CHEBI:58189"/>
        <dbReference type="ChEBI" id="CHEBI:58472"/>
        <dbReference type="ChEBI" id="CHEBI:132510"/>
        <dbReference type="EC" id="2.4.1.132"/>
    </reaction>
    <physiologicalReaction direction="left-to-right" evidence="8 10">
        <dbReference type="Rhea" id="RHEA:29516"/>
    </physiologicalReaction>
</comment>
<reference evidence="13 15" key="1">
    <citation type="journal article" date="2007" name="Science">
        <title>Draft genome of the filarial nematode parasite Brugia malayi.</title>
        <authorList>
            <person name="Ghedin E."/>
            <person name="Wang S."/>
            <person name="Spiro D."/>
            <person name="Caler E."/>
            <person name="Zhao Q."/>
            <person name="Crabtree J."/>
            <person name="Allen J.E."/>
            <person name="Delcher A.L."/>
            <person name="Guiliano D.B."/>
            <person name="Miranda-Saavedra D."/>
            <person name="Angiuoli S.V."/>
            <person name="Creasy T."/>
            <person name="Amedeo P."/>
            <person name="Haas B."/>
            <person name="El-Sayed N.M."/>
            <person name="Wortman J.R."/>
            <person name="Feldblyum T."/>
            <person name="Tallon L."/>
            <person name="Schatz M."/>
            <person name="Shumway M."/>
            <person name="Koo H."/>
            <person name="Salzberg S.L."/>
            <person name="Schobel S."/>
            <person name="Pertea M."/>
            <person name="Pop M."/>
            <person name="White O."/>
            <person name="Barton G.J."/>
            <person name="Carlow C.K."/>
            <person name="Crawford M.J."/>
            <person name="Daub J."/>
            <person name="Dimmic M.W."/>
            <person name="Estes C.F."/>
            <person name="Foster J.M."/>
            <person name="Ganatra M."/>
            <person name="Gregory W.F."/>
            <person name="Johnson N.M."/>
            <person name="Jin J."/>
            <person name="Komuniecki R."/>
            <person name="Korf I."/>
            <person name="Kumar S."/>
            <person name="Laney S."/>
            <person name="Li B.W."/>
            <person name="Li W."/>
            <person name="Lindblom T.H."/>
            <person name="Lustigman S."/>
            <person name="Ma D."/>
            <person name="Maina C.V."/>
            <person name="Martin D.M."/>
            <person name="McCarter J.P."/>
            <person name="McReynolds L."/>
            <person name="Mitreva M."/>
            <person name="Nutman T.B."/>
            <person name="Parkinson J."/>
            <person name="Peregrin-Alvarez J.M."/>
            <person name="Poole C."/>
            <person name="Ren Q."/>
            <person name="Saunders L."/>
            <person name="Sluder A.E."/>
            <person name="Smith K."/>
            <person name="Stanke M."/>
            <person name="Unnasch T.R."/>
            <person name="Ware J."/>
            <person name="Wei A.D."/>
            <person name="Weil G."/>
            <person name="Williams D.J."/>
            <person name="Zhang Y."/>
            <person name="Williams S.A."/>
            <person name="Fraser-Liggett C."/>
            <person name="Slatko B."/>
            <person name="Blaxter M.L."/>
            <person name="Scott A.L."/>
        </authorList>
    </citation>
    <scope>NUCLEOTIDE SEQUENCE</scope>
    <source>
        <strain evidence="13 15">FR3</strain>
    </source>
</reference>
<evidence type="ECO:0000256" key="2">
    <source>
        <dbReference type="ARBA" id="ARBA00022676"/>
    </source>
</evidence>
<dbReference type="CDD" id="cd03805">
    <property type="entry name" value="GT4_ALG2-like"/>
    <property type="match status" value="1"/>
</dbReference>
<evidence type="ECO:0000313" key="13">
    <source>
        <dbReference type="EMBL" id="CRZ21845.1"/>
    </source>
</evidence>
<evidence type="ECO:0000256" key="4">
    <source>
        <dbReference type="ARBA" id="ARBA00022692"/>
    </source>
</evidence>
<dbReference type="EMBL" id="LN854978">
    <property type="protein sequence ID" value="CRZ21845.1"/>
    <property type="molecule type" value="Genomic_DNA"/>
</dbReference>
<evidence type="ECO:0000256" key="7">
    <source>
        <dbReference type="ARBA" id="ARBA00023136"/>
    </source>
</evidence>
<reference evidence="13" key="2">
    <citation type="submission" date="2012-12" db="EMBL/GenBank/DDBJ databases">
        <authorList>
            <person name="Gao Y.W."/>
            <person name="Fan S.T."/>
            <person name="Sun H.T."/>
            <person name="Wang Z."/>
            <person name="Gao X.L."/>
            <person name="Li Y.G."/>
            <person name="Wang T.C."/>
            <person name="Zhang K."/>
            <person name="Xu W.W."/>
            <person name="Yu Z.J."/>
            <person name="Xia X.Z."/>
        </authorList>
    </citation>
    <scope>NUCLEOTIDE SEQUENCE</scope>
    <source>
        <strain evidence="13">FR3</strain>
    </source>
</reference>
<comment type="function">
    <text evidence="10">Mannosylates Man(2)GlcNAc(2)-dolichol diphosphate and Man(1)GlcNAc(2)-dolichol diphosphate to form Man(3)GlcNAc(2)-dolichol diphosphate.</text>
</comment>
<feature type="transmembrane region" description="Helical" evidence="10">
    <location>
        <begin position="64"/>
        <end position="88"/>
    </location>
</feature>
<keyword evidence="4 10" id="KW-0812">Transmembrane</keyword>
<evidence type="ECO:0000256" key="8">
    <source>
        <dbReference type="ARBA" id="ARBA00045103"/>
    </source>
</evidence>
<dbReference type="EC" id="2.4.1.132" evidence="10"/>
<dbReference type="STRING" id="6279.A0A0H5RZC5"/>
<dbReference type="WormBase" id="Bm3222">
    <property type="protein sequence ID" value="BM33128"/>
    <property type="gene ID" value="WBGene00223483"/>
    <property type="gene designation" value="Bma-algn-2"/>
</dbReference>
<evidence type="ECO:0000256" key="10">
    <source>
        <dbReference type="RuleBase" id="RU367136"/>
    </source>
</evidence>
<dbReference type="GO" id="GO:0004378">
    <property type="term" value="F:GDP-Man:Man(1)GlcNAc(2)-PP-Dol alpha-1,3-mannosyltransferase activity"/>
    <property type="evidence" value="ECO:0007669"/>
    <property type="project" value="UniProtKB-UniRule"/>
</dbReference>
<evidence type="ECO:0000256" key="1">
    <source>
        <dbReference type="ARBA" id="ARBA00004922"/>
    </source>
</evidence>
<dbReference type="EMBL" id="CAAKNF010000193">
    <property type="protein sequence ID" value="VIO95011.1"/>
    <property type="molecule type" value="Genomic_DNA"/>
</dbReference>
<evidence type="ECO:0000313" key="14">
    <source>
        <dbReference type="EMBL" id="VIO95011.1"/>
    </source>
</evidence>
<dbReference type="InterPro" id="IPR028098">
    <property type="entry name" value="Glyco_trans_4-like_N"/>
</dbReference>
<dbReference type="Gene3D" id="3.40.50.2000">
    <property type="entry name" value="Glycogen Phosphorylase B"/>
    <property type="match status" value="2"/>
</dbReference>
<dbReference type="Pfam" id="PF00534">
    <property type="entry name" value="Glycos_transf_1"/>
    <property type="match status" value="1"/>
</dbReference>
<comment type="subcellular location">
    <subcellularLocation>
        <location evidence="10">Endoplasmic reticulum membrane</location>
        <topology evidence="10">Single-pass membrane protein</topology>
    </subcellularLocation>
</comment>
<dbReference type="OrthoDB" id="448893at2759"/>
<dbReference type="FunCoup" id="A0A0H5RZC5">
    <property type="interactions" value="2435"/>
</dbReference>
<evidence type="ECO:0000256" key="3">
    <source>
        <dbReference type="ARBA" id="ARBA00022679"/>
    </source>
</evidence>
<dbReference type="InterPro" id="IPR001296">
    <property type="entry name" value="Glyco_trans_1"/>
</dbReference>